<organism evidence="3 4">
    <name type="scientific">Eumeta variegata</name>
    <name type="common">Bagworm moth</name>
    <name type="synonym">Eumeta japonica</name>
    <dbReference type="NCBI Taxonomy" id="151549"/>
    <lineage>
        <taxon>Eukaryota</taxon>
        <taxon>Metazoa</taxon>
        <taxon>Ecdysozoa</taxon>
        <taxon>Arthropoda</taxon>
        <taxon>Hexapoda</taxon>
        <taxon>Insecta</taxon>
        <taxon>Pterygota</taxon>
        <taxon>Neoptera</taxon>
        <taxon>Endopterygota</taxon>
        <taxon>Lepidoptera</taxon>
        <taxon>Glossata</taxon>
        <taxon>Ditrysia</taxon>
        <taxon>Tineoidea</taxon>
        <taxon>Psychidae</taxon>
        <taxon>Oiketicinae</taxon>
        <taxon>Eumeta</taxon>
    </lineage>
</organism>
<feature type="signal peptide" evidence="2">
    <location>
        <begin position="1"/>
        <end position="22"/>
    </location>
</feature>
<dbReference type="AlphaFoldDB" id="A0A4C1U812"/>
<dbReference type="Proteomes" id="UP000299102">
    <property type="component" value="Unassembled WGS sequence"/>
</dbReference>
<feature type="region of interest" description="Disordered" evidence="1">
    <location>
        <begin position="304"/>
        <end position="324"/>
    </location>
</feature>
<sequence>MRTSRPILMSLGLSLACGPLYPLSFVPSVKRKKHPDETRILDTATHNLHRHSEFQTHAGPARRLSDVNASAALGRRNDAAPSRSGRARASEMDAHRRIVLSHERNRISAIATALDSLIIPPSKIKMRQVLDRDHGGLGAISRCKRFRDSFYVTRAELVLQYYLANPVHPRADRPDTFLFRPSLAPAPQFRIGSRYTKFIARIRPFSVDAAFVRLFRRGAGLLRSLFPRKSLEVLRRYLELPFADVVMSIPTVVISLQLASSLRGGLKVQGSWSCWSEMKRLRQASAVNDTRGPGSLLKYNLEVRRRKSTSLSQSPKSREERTPHRSGYVRNVMFEYKFISRRRYSHAADENYCENVTWWPPASWRLYSDLMLSKHFKMISPYESCKRSAQYSQSMIFSGMIDEAEEISLRARRARLAGEVHRSGTGFGSSPNGSCPTAFCVPRT</sequence>
<evidence type="ECO:0000313" key="3">
    <source>
        <dbReference type="EMBL" id="GBP22247.1"/>
    </source>
</evidence>
<feature type="chain" id="PRO_5020033132" evidence="2">
    <location>
        <begin position="23"/>
        <end position="444"/>
    </location>
</feature>
<dbReference type="PROSITE" id="PS51257">
    <property type="entry name" value="PROKAR_LIPOPROTEIN"/>
    <property type="match status" value="1"/>
</dbReference>
<keyword evidence="4" id="KW-1185">Reference proteome</keyword>
<keyword evidence="2" id="KW-0732">Signal</keyword>
<name>A0A4C1U812_EUMVA</name>
<gene>
    <name evidence="3" type="ORF">EVAR_22533_1</name>
</gene>
<dbReference type="EMBL" id="BGZK01000138">
    <property type="protein sequence ID" value="GBP22247.1"/>
    <property type="molecule type" value="Genomic_DNA"/>
</dbReference>
<evidence type="ECO:0000256" key="1">
    <source>
        <dbReference type="SAM" id="MobiDB-lite"/>
    </source>
</evidence>
<evidence type="ECO:0000313" key="4">
    <source>
        <dbReference type="Proteomes" id="UP000299102"/>
    </source>
</evidence>
<accession>A0A4C1U812</accession>
<reference evidence="3 4" key="1">
    <citation type="journal article" date="2019" name="Commun. Biol.">
        <title>The bagworm genome reveals a unique fibroin gene that provides high tensile strength.</title>
        <authorList>
            <person name="Kono N."/>
            <person name="Nakamura H."/>
            <person name="Ohtoshi R."/>
            <person name="Tomita M."/>
            <person name="Numata K."/>
            <person name="Arakawa K."/>
        </authorList>
    </citation>
    <scope>NUCLEOTIDE SEQUENCE [LARGE SCALE GENOMIC DNA]</scope>
</reference>
<proteinExistence type="predicted"/>
<comment type="caution">
    <text evidence="3">The sequence shown here is derived from an EMBL/GenBank/DDBJ whole genome shotgun (WGS) entry which is preliminary data.</text>
</comment>
<protein>
    <submittedName>
        <fullName evidence="3">Uncharacterized protein</fullName>
    </submittedName>
</protein>
<evidence type="ECO:0000256" key="2">
    <source>
        <dbReference type="SAM" id="SignalP"/>
    </source>
</evidence>